<dbReference type="GO" id="GO:0003677">
    <property type="term" value="F:DNA binding"/>
    <property type="evidence" value="ECO:0007669"/>
    <property type="project" value="TreeGrafter"/>
</dbReference>
<dbReference type="OrthoDB" id="413649at2759"/>
<accession>A0A4V6YSS4</accession>
<dbReference type="AlphaFoldDB" id="A0A4V6YSS4"/>
<evidence type="ECO:0000256" key="5">
    <source>
        <dbReference type="ARBA" id="ARBA00023306"/>
    </source>
</evidence>
<dbReference type="GO" id="GO:0051301">
    <property type="term" value="P:cell division"/>
    <property type="evidence" value="ECO:0007669"/>
    <property type="project" value="UniProtKB-KW"/>
</dbReference>
<dbReference type="PANTHER" id="PTHR18937:SF12">
    <property type="entry name" value="STRUCTURAL MAINTENANCE OF CHROMOSOMES PROTEIN"/>
    <property type="match status" value="1"/>
</dbReference>
<protein>
    <recommendedName>
        <fullName evidence="8">RecF/RecN/SMC N-terminal domain-containing protein</fullName>
    </recommendedName>
</protein>
<evidence type="ECO:0000256" key="3">
    <source>
        <dbReference type="ARBA" id="ARBA00022776"/>
    </source>
</evidence>
<keyword evidence="4" id="KW-0539">Nucleus</keyword>
<comment type="caution">
    <text evidence="9">The sequence shown here is derived from an EMBL/GenBank/DDBJ whole genome shotgun (WGS) entry which is preliminary data.</text>
</comment>
<dbReference type="SUPFAM" id="SSF52540">
    <property type="entry name" value="P-loop containing nucleoside triphosphate hydrolases"/>
    <property type="match status" value="1"/>
</dbReference>
<evidence type="ECO:0000313" key="9">
    <source>
        <dbReference type="EMBL" id="TMS32373.1"/>
    </source>
</evidence>
<dbReference type="GO" id="GO:0008278">
    <property type="term" value="C:cohesin complex"/>
    <property type="evidence" value="ECO:0007669"/>
    <property type="project" value="TreeGrafter"/>
</dbReference>
<dbReference type="GO" id="GO:0007062">
    <property type="term" value="P:sister chromatid cohesion"/>
    <property type="evidence" value="ECO:0007669"/>
    <property type="project" value="TreeGrafter"/>
</dbReference>
<evidence type="ECO:0000256" key="1">
    <source>
        <dbReference type="ARBA" id="ARBA00004123"/>
    </source>
</evidence>
<evidence type="ECO:0000256" key="2">
    <source>
        <dbReference type="ARBA" id="ARBA00022618"/>
    </source>
</evidence>
<keyword evidence="3" id="KW-0498">Mitosis</keyword>
<keyword evidence="6" id="KW-0175">Coiled coil</keyword>
<sequence length="819" mass="91675">MGFLQSIEICNLKSYKDVQLFGPFDATKILSIIGENGEGKSNFTDAIAFVFGDKTGSLRARHLRMSLRLSFSDKSSFCRIYALEVVCSLDTGEEVVFERAIVNQGRNYQFSIGGEVVPQKTYSERLYELGIDGGAQNFIVQQGAVDKLGIMNPNLRTEFFAKLSRSIEFKKDYDALMKQIEAKVGEQFEVSLVRLGQEGREAFQGGGEGSFLRGPNEKFYAFFHYISEGIALCDHAAEAQHLAASEADLKQVVTIDGFLLSNHSVSTFGKALKSSALIAWQGSSEEEIIPERADLEEKMTKTNHKIAELKKQAEALTTALAEFKVMRDFESKSAVALASKVDGVQRSVTFFKEKLAEAHASHSLLVVDCAEKKHRIEAMRADQAVSSANLYSELIAEMEISHQRIRNRAEVDNVKKQLKAEIAPEMERSRQITAALPNLEAELRAVKLEKAKESSQAKHEQAERREKMIREKDRLVLKHEELLSKAAQEGMKLPFVRAELEENADVIRFDLAAANQVRPKSTSLQNLPKGNETYSTRRTDQPKEKLDAFKKRLKKVKVPEMDDTADLEAAEANLASLEKLVKAIKKESQEIESKFVAVREQRKRRFEEFFKCVNEHVLKLYKVVTADESAYAQLALEDVNEPFAGGIHYACILPSKAATMFEMMSSGEQTLASLALSLAIHATSKTPLLILDEFDAALGVHNTDRVYSFLRSTVTEGIQIFVISHRYVFLYRAEHALGLYANNDDDVGEGDGVRRSTKKLSFDATGFEDNDVRTEFAKNRGNQDWSQIQFDRDGYVSARSMGSLSSLSSLSSFNLNVRP</sequence>
<dbReference type="InterPro" id="IPR027417">
    <property type="entry name" value="P-loop_NTPase"/>
</dbReference>
<keyword evidence="2" id="KW-0132">Cell division</keyword>
<dbReference type="EMBL" id="AZBU02000001">
    <property type="protein sequence ID" value="TMS32373.1"/>
    <property type="molecule type" value="Genomic_DNA"/>
</dbReference>
<dbReference type="InterPro" id="IPR003395">
    <property type="entry name" value="RecF/RecN/SMC_N"/>
</dbReference>
<evidence type="ECO:0000256" key="4">
    <source>
        <dbReference type="ARBA" id="ARBA00023242"/>
    </source>
</evidence>
<dbReference type="Gene3D" id="3.40.50.300">
    <property type="entry name" value="P-loop containing nucleotide triphosphate hydrolases"/>
    <property type="match status" value="2"/>
</dbReference>
<reference evidence="9 10" key="2">
    <citation type="journal article" date="2019" name="G3 (Bethesda)">
        <title>Hybrid Assembly of the Genome of the Entomopathogenic Nematode Steinernema carpocapsae Identifies the X-Chromosome.</title>
        <authorList>
            <person name="Serra L."/>
            <person name="Macchietto M."/>
            <person name="Macias-Munoz A."/>
            <person name="McGill C.J."/>
            <person name="Rodriguez I.M."/>
            <person name="Rodriguez B."/>
            <person name="Murad R."/>
            <person name="Mortazavi A."/>
        </authorList>
    </citation>
    <scope>NUCLEOTIDE SEQUENCE [LARGE SCALE GENOMIC DNA]</scope>
    <source>
        <strain evidence="9 10">ALL</strain>
    </source>
</reference>
<dbReference type="EMBL" id="CM016762">
    <property type="protein sequence ID" value="TMS32373.1"/>
    <property type="molecule type" value="Genomic_DNA"/>
</dbReference>
<gene>
    <name evidence="9" type="ORF">L596_000221</name>
</gene>
<dbReference type="STRING" id="34508.A0A4V6YSS4"/>
<evidence type="ECO:0000256" key="6">
    <source>
        <dbReference type="SAM" id="Coils"/>
    </source>
</evidence>
<keyword evidence="10" id="KW-1185">Reference proteome</keyword>
<organism evidence="9 10">
    <name type="scientific">Steinernema carpocapsae</name>
    <name type="common">Entomopathogenic nematode</name>
    <dbReference type="NCBI Taxonomy" id="34508"/>
    <lineage>
        <taxon>Eukaryota</taxon>
        <taxon>Metazoa</taxon>
        <taxon>Ecdysozoa</taxon>
        <taxon>Nematoda</taxon>
        <taxon>Chromadorea</taxon>
        <taxon>Rhabditida</taxon>
        <taxon>Tylenchina</taxon>
        <taxon>Panagrolaimomorpha</taxon>
        <taxon>Strongyloidoidea</taxon>
        <taxon>Steinernematidae</taxon>
        <taxon>Steinernema</taxon>
    </lineage>
</organism>
<evidence type="ECO:0000313" key="10">
    <source>
        <dbReference type="Proteomes" id="UP000298663"/>
    </source>
</evidence>
<feature type="compositionally biased region" description="Polar residues" evidence="7">
    <location>
        <begin position="518"/>
        <end position="534"/>
    </location>
</feature>
<feature type="domain" description="RecF/RecN/SMC N-terminal" evidence="8">
    <location>
        <begin position="3"/>
        <end position="743"/>
    </location>
</feature>
<keyword evidence="5" id="KW-0131">Cell cycle</keyword>
<feature type="coiled-coil region" evidence="6">
    <location>
        <begin position="292"/>
        <end position="326"/>
    </location>
</feature>
<proteinExistence type="predicted"/>
<name>A0A4V6YSS4_STECR</name>
<dbReference type="Pfam" id="PF02463">
    <property type="entry name" value="SMC_N"/>
    <property type="match status" value="1"/>
</dbReference>
<evidence type="ECO:0000256" key="7">
    <source>
        <dbReference type="SAM" id="MobiDB-lite"/>
    </source>
</evidence>
<feature type="coiled-coil region" evidence="6">
    <location>
        <begin position="436"/>
        <end position="472"/>
    </location>
</feature>
<feature type="coiled-coil region" evidence="6">
    <location>
        <begin position="567"/>
        <end position="594"/>
    </location>
</feature>
<feature type="region of interest" description="Disordered" evidence="7">
    <location>
        <begin position="518"/>
        <end position="542"/>
    </location>
</feature>
<dbReference type="GO" id="GO:0005634">
    <property type="term" value="C:nucleus"/>
    <property type="evidence" value="ECO:0007669"/>
    <property type="project" value="UniProtKB-SubCell"/>
</dbReference>
<dbReference type="PANTHER" id="PTHR18937">
    <property type="entry name" value="STRUCTURAL MAINTENANCE OF CHROMOSOMES SMC FAMILY MEMBER"/>
    <property type="match status" value="1"/>
</dbReference>
<comment type="subcellular location">
    <subcellularLocation>
        <location evidence="1">Nucleus</location>
    </subcellularLocation>
</comment>
<evidence type="ECO:0000259" key="8">
    <source>
        <dbReference type="Pfam" id="PF02463"/>
    </source>
</evidence>
<dbReference type="Proteomes" id="UP000298663">
    <property type="component" value="Chromosome X"/>
</dbReference>
<reference evidence="9 10" key="1">
    <citation type="journal article" date="2015" name="Genome Biol.">
        <title>Comparative genomics of Steinernema reveals deeply conserved gene regulatory networks.</title>
        <authorList>
            <person name="Dillman A.R."/>
            <person name="Macchietto M."/>
            <person name="Porter C.F."/>
            <person name="Rogers A."/>
            <person name="Williams B."/>
            <person name="Antoshechkin I."/>
            <person name="Lee M.M."/>
            <person name="Goodwin Z."/>
            <person name="Lu X."/>
            <person name="Lewis E.E."/>
            <person name="Goodrich-Blair H."/>
            <person name="Stock S.P."/>
            <person name="Adams B.J."/>
            <person name="Sternberg P.W."/>
            <person name="Mortazavi A."/>
        </authorList>
    </citation>
    <scope>NUCLEOTIDE SEQUENCE [LARGE SCALE GENOMIC DNA]</scope>
    <source>
        <strain evidence="9 10">ALL</strain>
    </source>
</reference>